<dbReference type="InterPro" id="IPR006204">
    <property type="entry name" value="GHMP_kinase_N_dom"/>
</dbReference>
<evidence type="ECO:0000313" key="8">
    <source>
        <dbReference type="EMBL" id="KAB7495369.1"/>
    </source>
</evidence>
<evidence type="ECO:0000256" key="3">
    <source>
        <dbReference type="ARBA" id="ARBA00022741"/>
    </source>
</evidence>
<dbReference type="PROSITE" id="PS00106">
    <property type="entry name" value="GALACTOKINASE"/>
    <property type="match status" value="1"/>
</dbReference>
<reference evidence="8 9" key="1">
    <citation type="journal article" date="2019" name="PLoS Biol.">
        <title>Sex chromosomes control vertical transmission of feminizing Wolbachia symbionts in an isopod.</title>
        <authorList>
            <person name="Becking T."/>
            <person name="Chebbi M.A."/>
            <person name="Giraud I."/>
            <person name="Moumen B."/>
            <person name="Laverre T."/>
            <person name="Caubet Y."/>
            <person name="Peccoud J."/>
            <person name="Gilbert C."/>
            <person name="Cordaux R."/>
        </authorList>
    </citation>
    <scope>NUCLEOTIDE SEQUENCE [LARGE SCALE GENOMIC DNA]</scope>
    <source>
        <strain evidence="8">ANa2</strain>
        <tissue evidence="8">Whole body excluding digestive tract and cuticle</tissue>
    </source>
</reference>
<gene>
    <name evidence="8" type="primary">GALK1</name>
    <name evidence="8" type="ORF">Anas_12518</name>
</gene>
<evidence type="ECO:0000256" key="5">
    <source>
        <dbReference type="ARBA" id="ARBA00022840"/>
    </source>
</evidence>
<dbReference type="InterPro" id="IPR019741">
    <property type="entry name" value="Galactokinase_CS"/>
</dbReference>
<organism evidence="8 9">
    <name type="scientific">Armadillidium nasatum</name>
    <dbReference type="NCBI Taxonomy" id="96803"/>
    <lineage>
        <taxon>Eukaryota</taxon>
        <taxon>Metazoa</taxon>
        <taxon>Ecdysozoa</taxon>
        <taxon>Arthropoda</taxon>
        <taxon>Crustacea</taxon>
        <taxon>Multicrustacea</taxon>
        <taxon>Malacostraca</taxon>
        <taxon>Eumalacostraca</taxon>
        <taxon>Peracarida</taxon>
        <taxon>Isopoda</taxon>
        <taxon>Oniscidea</taxon>
        <taxon>Crinocheta</taxon>
        <taxon>Armadillidiidae</taxon>
        <taxon>Armadillidium</taxon>
    </lineage>
</organism>
<dbReference type="GO" id="GO:0005524">
    <property type="term" value="F:ATP binding"/>
    <property type="evidence" value="ECO:0007669"/>
    <property type="project" value="UniProtKB-KW"/>
</dbReference>
<dbReference type="InterPro" id="IPR000705">
    <property type="entry name" value="Galactokinase"/>
</dbReference>
<evidence type="ECO:0000256" key="2">
    <source>
        <dbReference type="ARBA" id="ARBA00022679"/>
    </source>
</evidence>
<comment type="similarity">
    <text evidence="1">Belongs to the GHMP kinase family. GalK subfamily.</text>
</comment>
<dbReference type="PROSITE" id="PS00627">
    <property type="entry name" value="GHMP_KINASES_ATP"/>
    <property type="match status" value="1"/>
</dbReference>
<sequence>MAEKIPNVEELLKEAQTSFKSEFGTDPDVGVVAPGRVNLIGEHTDYNEGFVFPMALPLVTILVGRKSSEKGKIRIKTLSRNVSNSSLIEIIIPSDVRTMQPSDSSWVNYVKGVVANFHTHAPGFDAVVVSSVPLGGGLSSSAALEVATYTFLEAITGSFAKKSSR</sequence>
<dbReference type="InterPro" id="IPR020568">
    <property type="entry name" value="Ribosomal_Su5_D2-typ_SF"/>
</dbReference>
<proteinExistence type="inferred from homology"/>
<accession>A0A5N5SP54</accession>
<evidence type="ECO:0000256" key="1">
    <source>
        <dbReference type="ARBA" id="ARBA00006566"/>
    </source>
</evidence>
<dbReference type="PANTHER" id="PTHR10457">
    <property type="entry name" value="MEVALONATE KINASE/GALACTOKINASE"/>
    <property type="match status" value="1"/>
</dbReference>
<dbReference type="EMBL" id="SEYY01022673">
    <property type="protein sequence ID" value="KAB7495369.1"/>
    <property type="molecule type" value="Genomic_DNA"/>
</dbReference>
<comment type="caution">
    <text evidence="8">The sequence shown here is derived from an EMBL/GenBank/DDBJ whole genome shotgun (WGS) entry which is preliminary data.</text>
</comment>
<dbReference type="PRINTS" id="PR00473">
    <property type="entry name" value="GALCTOKINASE"/>
</dbReference>
<dbReference type="Pfam" id="PF00288">
    <property type="entry name" value="GHMP_kinases_N"/>
    <property type="match status" value="1"/>
</dbReference>
<keyword evidence="5" id="KW-0067">ATP-binding</keyword>
<keyword evidence="4 8" id="KW-0418">Kinase</keyword>
<dbReference type="InterPro" id="IPR014721">
    <property type="entry name" value="Ribsml_uS5_D2-typ_fold_subgr"/>
</dbReference>
<keyword evidence="2" id="KW-0808">Transferase</keyword>
<dbReference type="Pfam" id="PF10509">
    <property type="entry name" value="GalKase_gal_bdg"/>
    <property type="match status" value="1"/>
</dbReference>
<dbReference type="Proteomes" id="UP000326759">
    <property type="component" value="Unassembled WGS sequence"/>
</dbReference>
<keyword evidence="3" id="KW-0547">Nucleotide-binding</keyword>
<dbReference type="InterPro" id="IPR006203">
    <property type="entry name" value="GHMP_knse_ATP-bd_CS"/>
</dbReference>
<dbReference type="GO" id="GO:0005829">
    <property type="term" value="C:cytosol"/>
    <property type="evidence" value="ECO:0007669"/>
    <property type="project" value="TreeGrafter"/>
</dbReference>
<evidence type="ECO:0000259" key="6">
    <source>
        <dbReference type="Pfam" id="PF00288"/>
    </source>
</evidence>
<feature type="domain" description="GHMP kinase N-terminal" evidence="6">
    <location>
        <begin position="108"/>
        <end position="157"/>
    </location>
</feature>
<dbReference type="Gene3D" id="3.30.230.10">
    <property type="match status" value="1"/>
</dbReference>
<dbReference type="PANTHER" id="PTHR10457:SF7">
    <property type="entry name" value="GALACTOKINASE-RELATED"/>
    <property type="match status" value="1"/>
</dbReference>
<dbReference type="SUPFAM" id="SSF54211">
    <property type="entry name" value="Ribosomal protein S5 domain 2-like"/>
    <property type="match status" value="1"/>
</dbReference>
<dbReference type="PRINTS" id="PR00959">
    <property type="entry name" value="MEVGALKINASE"/>
</dbReference>
<dbReference type="OrthoDB" id="275179at2759"/>
<name>A0A5N5SP54_9CRUS</name>
<evidence type="ECO:0000259" key="7">
    <source>
        <dbReference type="Pfam" id="PF10509"/>
    </source>
</evidence>
<dbReference type="InterPro" id="IPR019539">
    <property type="entry name" value="GalKase_N"/>
</dbReference>
<protein>
    <submittedName>
        <fullName evidence="8">Galactokinase</fullName>
    </submittedName>
</protein>
<keyword evidence="9" id="KW-1185">Reference proteome</keyword>
<evidence type="ECO:0000313" key="9">
    <source>
        <dbReference type="Proteomes" id="UP000326759"/>
    </source>
</evidence>
<feature type="domain" description="Galactokinase N-terminal" evidence="7">
    <location>
        <begin position="18"/>
        <end position="66"/>
    </location>
</feature>
<dbReference type="GO" id="GO:0004335">
    <property type="term" value="F:galactokinase activity"/>
    <property type="evidence" value="ECO:0007669"/>
    <property type="project" value="InterPro"/>
</dbReference>
<evidence type="ECO:0000256" key="4">
    <source>
        <dbReference type="ARBA" id="ARBA00022777"/>
    </source>
</evidence>
<dbReference type="AlphaFoldDB" id="A0A5N5SP54"/>
<dbReference type="GO" id="GO:0006012">
    <property type="term" value="P:galactose metabolic process"/>
    <property type="evidence" value="ECO:0007669"/>
    <property type="project" value="InterPro"/>
</dbReference>